<evidence type="ECO:0000256" key="3">
    <source>
        <dbReference type="ARBA" id="ARBA00023163"/>
    </source>
</evidence>
<dbReference type="SMART" id="SM00871">
    <property type="entry name" value="AraC_E_bind"/>
    <property type="match status" value="1"/>
</dbReference>
<keyword evidence="6" id="KW-1185">Reference proteome</keyword>
<dbReference type="InterPro" id="IPR011256">
    <property type="entry name" value="Reg_factor_effector_dom_sf"/>
</dbReference>
<evidence type="ECO:0000313" key="6">
    <source>
        <dbReference type="Proteomes" id="UP000255024"/>
    </source>
</evidence>
<dbReference type="InterPro" id="IPR050908">
    <property type="entry name" value="SmbC-like"/>
</dbReference>
<gene>
    <name evidence="5" type="primary">marA_2</name>
    <name evidence="5" type="ORF">NCTC11179_01300</name>
</gene>
<dbReference type="PROSITE" id="PS01124">
    <property type="entry name" value="HTH_ARAC_FAMILY_2"/>
    <property type="match status" value="1"/>
</dbReference>
<dbReference type="InterPro" id="IPR018062">
    <property type="entry name" value="HTH_AraC-typ_CS"/>
</dbReference>
<dbReference type="GO" id="GO:0003700">
    <property type="term" value="F:DNA-binding transcription factor activity"/>
    <property type="evidence" value="ECO:0007669"/>
    <property type="project" value="InterPro"/>
</dbReference>
<dbReference type="SUPFAM" id="SSF46689">
    <property type="entry name" value="Homeodomain-like"/>
    <property type="match status" value="2"/>
</dbReference>
<keyword evidence="1" id="KW-0805">Transcription regulation</keyword>
<dbReference type="Proteomes" id="UP000255024">
    <property type="component" value="Unassembled WGS sequence"/>
</dbReference>
<dbReference type="AlphaFoldDB" id="A0A378RLA9"/>
<dbReference type="Pfam" id="PF12833">
    <property type="entry name" value="HTH_18"/>
    <property type="match status" value="1"/>
</dbReference>
<dbReference type="PROSITE" id="PS00041">
    <property type="entry name" value="HTH_ARAC_FAMILY_1"/>
    <property type="match status" value="1"/>
</dbReference>
<keyword evidence="2" id="KW-0238">DNA-binding</keyword>
<dbReference type="PANTHER" id="PTHR40055">
    <property type="entry name" value="TRANSCRIPTIONAL REGULATOR YGIV-RELATED"/>
    <property type="match status" value="1"/>
</dbReference>
<dbReference type="InterPro" id="IPR009057">
    <property type="entry name" value="Homeodomain-like_sf"/>
</dbReference>
<dbReference type="InterPro" id="IPR054269">
    <property type="entry name" value="DUF7000"/>
</dbReference>
<name>A0A378RLA9_MYROD</name>
<dbReference type="Pfam" id="PF06445">
    <property type="entry name" value="GyrI-like"/>
    <property type="match status" value="1"/>
</dbReference>
<evidence type="ECO:0000256" key="2">
    <source>
        <dbReference type="ARBA" id="ARBA00023125"/>
    </source>
</evidence>
<dbReference type="InterPro" id="IPR018060">
    <property type="entry name" value="HTH_AraC"/>
</dbReference>
<accession>A0A378RLA9</accession>
<dbReference type="InterPro" id="IPR010499">
    <property type="entry name" value="AraC_E-bd"/>
</dbReference>
<keyword evidence="3" id="KW-0804">Transcription</keyword>
<dbReference type="SUPFAM" id="SSF55136">
    <property type="entry name" value="Probable bacterial effector-binding domain"/>
    <property type="match status" value="1"/>
</dbReference>
<feature type="domain" description="HTH araC/xylS-type" evidence="4">
    <location>
        <begin position="13"/>
        <end position="112"/>
    </location>
</feature>
<dbReference type="EMBL" id="UGQL01000001">
    <property type="protein sequence ID" value="STZ27764.1"/>
    <property type="molecule type" value="Genomic_DNA"/>
</dbReference>
<dbReference type="PRINTS" id="PR00032">
    <property type="entry name" value="HTHARAC"/>
</dbReference>
<reference evidence="5 6" key="1">
    <citation type="submission" date="2018-06" db="EMBL/GenBank/DDBJ databases">
        <authorList>
            <consortium name="Pathogen Informatics"/>
            <person name="Doyle S."/>
        </authorList>
    </citation>
    <scope>NUCLEOTIDE SEQUENCE [LARGE SCALE GENOMIC DNA]</scope>
    <source>
        <strain evidence="5 6">NCTC11179</strain>
    </source>
</reference>
<dbReference type="SMART" id="SM00342">
    <property type="entry name" value="HTH_ARAC"/>
    <property type="match status" value="1"/>
</dbReference>
<dbReference type="InterPro" id="IPR029442">
    <property type="entry name" value="GyrI-like"/>
</dbReference>
<evidence type="ECO:0000313" key="5">
    <source>
        <dbReference type="EMBL" id="STZ27764.1"/>
    </source>
</evidence>
<dbReference type="Gene3D" id="1.10.10.60">
    <property type="entry name" value="Homeodomain-like"/>
    <property type="match status" value="2"/>
</dbReference>
<dbReference type="GO" id="GO:0043565">
    <property type="term" value="F:sequence-specific DNA binding"/>
    <property type="evidence" value="ECO:0007669"/>
    <property type="project" value="InterPro"/>
</dbReference>
<sequence length="460" mass="54341">MNETRREYLKRINFILDLIEENLDTDLSLEYLSKEANYSSYHFHRVFLTVVNERLNEFITRKRIERIASILLVESDVRLSNLAYKYGFNSDNSFSRAFKKYYGISPTQFKSEGKEIISKIGIESLSLEKYICSIDNIKQWIKMNAQITIKEFPVIKLAGISDIGNFENIGGMFQKLMEWGAQKNVLDISNFKALTIYHDNPNVTQISKVRFSTCVTISDNINTDGDIRQRNLKKGIYAIGRFEIKIEDISKAWNAMCVWVIENNYEFRDGDYFEMYHNDPKNHPEHKAIVEIGIPLEKTENMKHEVIKTIAFSNYKKQDLDYNQLINYMKSLRLFFHKEYDTQFKLGHVYQGNPAFSYFSLTTAKLEKLKLKFVIILNHKQMIFSICLSGQNKDIRKKYWQMFKNSDWNKYHIVESIDDNLEIINHVITETPNFIKWQDLTKQIELDTLKFIHELSKILE</sequence>
<evidence type="ECO:0000256" key="1">
    <source>
        <dbReference type="ARBA" id="ARBA00023015"/>
    </source>
</evidence>
<evidence type="ECO:0000259" key="4">
    <source>
        <dbReference type="PROSITE" id="PS01124"/>
    </source>
</evidence>
<proteinExistence type="predicted"/>
<dbReference type="InterPro" id="IPR020449">
    <property type="entry name" value="Tscrpt_reg_AraC-type_HTH"/>
</dbReference>
<dbReference type="RefSeq" id="WP_115090635.1">
    <property type="nucleotide sequence ID" value="NZ_CP068107.1"/>
</dbReference>
<dbReference type="Gene3D" id="3.20.80.10">
    <property type="entry name" value="Regulatory factor, effector binding domain"/>
    <property type="match status" value="1"/>
</dbReference>
<dbReference type="PANTHER" id="PTHR40055:SF1">
    <property type="entry name" value="TRANSCRIPTIONAL REGULATOR YGIV-RELATED"/>
    <property type="match status" value="1"/>
</dbReference>
<protein>
    <submittedName>
        <fullName evidence="5">Multiple antibiotic resistance protein marA</fullName>
    </submittedName>
</protein>
<dbReference type="Pfam" id="PF22526">
    <property type="entry name" value="DUF7000"/>
    <property type="match status" value="1"/>
</dbReference>
<organism evidence="5 6">
    <name type="scientific">Myroides odoratus</name>
    <name type="common">Flavobacterium odoratum</name>
    <dbReference type="NCBI Taxonomy" id="256"/>
    <lineage>
        <taxon>Bacteria</taxon>
        <taxon>Pseudomonadati</taxon>
        <taxon>Bacteroidota</taxon>
        <taxon>Flavobacteriia</taxon>
        <taxon>Flavobacteriales</taxon>
        <taxon>Flavobacteriaceae</taxon>
        <taxon>Myroides</taxon>
    </lineage>
</organism>